<evidence type="ECO:0000256" key="5">
    <source>
        <dbReference type="ARBA" id="ARBA00023002"/>
    </source>
</evidence>
<keyword evidence="6" id="KW-1015">Disulfide bond</keyword>
<protein>
    <submittedName>
        <fullName evidence="10">Thioredoxin domain protein</fullName>
    </submittedName>
</protein>
<organism evidence="10 11">
    <name type="scientific">Halobacterium hubeiense</name>
    <dbReference type="NCBI Taxonomy" id="1407499"/>
    <lineage>
        <taxon>Archaea</taxon>
        <taxon>Methanobacteriati</taxon>
        <taxon>Methanobacteriota</taxon>
        <taxon>Stenosarchaea group</taxon>
        <taxon>Halobacteria</taxon>
        <taxon>Halobacteriales</taxon>
        <taxon>Halobacteriaceae</taxon>
        <taxon>Halobacterium</taxon>
    </lineage>
</organism>
<dbReference type="PANTHER" id="PTHR13887">
    <property type="entry name" value="GLUTATHIONE S-TRANSFERASE KAPPA"/>
    <property type="match status" value="1"/>
</dbReference>
<evidence type="ECO:0000259" key="9">
    <source>
        <dbReference type="Pfam" id="PF13462"/>
    </source>
</evidence>
<keyword evidence="4" id="KW-0813">Transport</keyword>
<evidence type="ECO:0000256" key="6">
    <source>
        <dbReference type="ARBA" id="ARBA00023157"/>
    </source>
</evidence>
<keyword evidence="5" id="KW-0560">Oxidoreductase</keyword>
<dbReference type="KEGG" id="hhb:Hhub_5126"/>
<dbReference type="Gene3D" id="3.40.30.10">
    <property type="entry name" value="Glutaredoxin"/>
    <property type="match status" value="1"/>
</dbReference>
<dbReference type="GO" id="GO:0016491">
    <property type="term" value="F:oxidoreductase activity"/>
    <property type="evidence" value="ECO:0007669"/>
    <property type="project" value="UniProtKB-KW"/>
</dbReference>
<evidence type="ECO:0000313" key="11">
    <source>
        <dbReference type="Proteomes" id="UP000066737"/>
    </source>
</evidence>
<evidence type="ECO:0000256" key="7">
    <source>
        <dbReference type="ARBA" id="ARBA00023284"/>
    </source>
</evidence>
<dbReference type="RefSeq" id="WP_059058996.1">
    <property type="nucleotide sequence ID" value="NZ_CEML01000009.1"/>
</dbReference>
<gene>
    <name evidence="10" type="ORF">HHUB_5126</name>
</gene>
<keyword evidence="11" id="KW-1185">Reference proteome</keyword>
<keyword evidence="4" id="KW-0249">Electron transport</keyword>
<dbReference type="InterPro" id="IPR036249">
    <property type="entry name" value="Thioredoxin-like_sf"/>
</dbReference>
<keyword evidence="8" id="KW-0472">Membrane</keyword>
<proteinExistence type="inferred from homology"/>
<evidence type="ECO:0000256" key="8">
    <source>
        <dbReference type="SAM" id="Phobius"/>
    </source>
</evidence>
<dbReference type="InterPro" id="IPR012336">
    <property type="entry name" value="Thioredoxin-like_fold"/>
</dbReference>
<dbReference type="SUPFAM" id="SSF52833">
    <property type="entry name" value="Thioredoxin-like"/>
    <property type="match status" value="1"/>
</dbReference>
<comment type="similarity">
    <text evidence="1">Belongs to the thioredoxin family. DsbA subfamily.</text>
</comment>
<feature type="domain" description="Thioredoxin-like fold" evidence="9">
    <location>
        <begin position="61"/>
        <end position="218"/>
    </location>
</feature>
<keyword evidence="7" id="KW-0676">Redox-active center</keyword>
<evidence type="ECO:0000256" key="3">
    <source>
        <dbReference type="ARBA" id="ARBA00022729"/>
    </source>
</evidence>
<dbReference type="Proteomes" id="UP000066737">
    <property type="component" value="Plasmid pSTJ002"/>
</dbReference>
<dbReference type="GeneID" id="26660748"/>
<feature type="transmembrane region" description="Helical" evidence="8">
    <location>
        <begin position="12"/>
        <end position="30"/>
    </location>
</feature>
<dbReference type="AlphaFoldDB" id="A0A0U5H7T6"/>
<keyword evidence="8" id="KW-1133">Transmembrane helix</keyword>
<dbReference type="PANTHER" id="PTHR13887:SF14">
    <property type="entry name" value="DISULFIDE BOND FORMATION PROTEIN D"/>
    <property type="match status" value="1"/>
</dbReference>
<keyword evidence="3" id="KW-0732">Signal</keyword>
<evidence type="ECO:0000256" key="2">
    <source>
        <dbReference type="ARBA" id="ARBA00007787"/>
    </source>
</evidence>
<name>A0A0U5H7T6_9EURY</name>
<evidence type="ECO:0000256" key="4">
    <source>
        <dbReference type="ARBA" id="ARBA00022982"/>
    </source>
</evidence>
<geneLocation type="plasmid" evidence="11">
    <name>pSTJ002</name>
</geneLocation>
<dbReference type="EMBL" id="LN831304">
    <property type="protein sequence ID" value="CQH64660.1"/>
    <property type="molecule type" value="Genomic_DNA"/>
</dbReference>
<sequence>MDEEGNITRRRALIAGGAVLAFGSGVAYIGSRSGASGQHYVPDTTHAGSGTTGFDVDLDGRPIAGERDAPIDIYYWTDYLCPFCKQFETETLPELGREHLDTGDARLAVLPYPNIGEYSTPAAVWGRCVWSQVADSDPDAFWNWHAAAFAEQPESGTDWADDEMFAAVTEQTAGVDLSAVETCREERGATIRERIEPNVAMAQESRIQGTPGFVLYNRDSGAAGKLVGAHPYENFADAIDQVRRA</sequence>
<evidence type="ECO:0000256" key="1">
    <source>
        <dbReference type="ARBA" id="ARBA00005791"/>
    </source>
</evidence>
<comment type="similarity">
    <text evidence="2">Belongs to the glutaredoxin family.</text>
</comment>
<dbReference type="Pfam" id="PF13462">
    <property type="entry name" value="Thioredoxin_4"/>
    <property type="match status" value="1"/>
</dbReference>
<dbReference type="OrthoDB" id="15256at2157"/>
<reference evidence="11" key="1">
    <citation type="journal article" date="2016" name="Environ. Microbiol.">
        <title>The complete genome of a viable archaeum isolated from 123-million-year-old rock salt.</title>
        <authorList>
            <person name="Jaakkola S.T."/>
            <person name="Pfeiffer F."/>
            <person name="Ravantti J.J."/>
            <person name="Guo Q."/>
            <person name="Liu Y."/>
            <person name="Chen X."/>
            <person name="Ma H."/>
            <person name="Yang C."/>
            <person name="Oksanen H.M."/>
            <person name="Bamford D.H."/>
        </authorList>
    </citation>
    <scope>NUCLEOTIDE SEQUENCE</scope>
    <source>
        <strain evidence="11">JI20-1</strain>
        <plasmid evidence="11">Plasmid pSTJ002</plasmid>
    </source>
</reference>
<evidence type="ECO:0000313" key="10">
    <source>
        <dbReference type="EMBL" id="CQH64660.1"/>
    </source>
</evidence>
<keyword evidence="8" id="KW-0812">Transmembrane</keyword>
<accession>A0A0U5H7T6</accession>